<sequence>MHIRLALPSDLPPTRDRLRSVLGPQRPEHQLDPVSQLIKSLLSSRTYDEVSWAAFIRLRAAYPDWNALVHATQEELEPVIDPVTFADQKARQLPILVRLLLLKRGELNLDFLAAEPVEEAMAWLMRLPGVGVKIAAAVLNLSTLNRRALVVDTHVHRVSRRLGLTARSGDVREAYDSLMEQAPGEWQGEQLYELHWLLKGHGQSLCTHFDPACGLCVLRDACPRVGVSGDQERRVIPFDA</sequence>
<dbReference type="RefSeq" id="WP_377368941.1">
    <property type="nucleotide sequence ID" value="NZ_JAOTJD010000010.1"/>
</dbReference>
<dbReference type="GO" id="GO:0004519">
    <property type="term" value="F:endonuclease activity"/>
    <property type="evidence" value="ECO:0007669"/>
    <property type="project" value="UniProtKB-KW"/>
</dbReference>
<proteinExistence type="predicted"/>
<evidence type="ECO:0000313" key="3">
    <source>
        <dbReference type="Proteomes" id="UP001598130"/>
    </source>
</evidence>
<keyword evidence="2" id="KW-0255">Endonuclease</keyword>
<accession>A0ABW6CL40</accession>
<dbReference type="SUPFAM" id="SSF48150">
    <property type="entry name" value="DNA-glycosylase"/>
    <property type="match status" value="1"/>
</dbReference>
<dbReference type="SMART" id="SM00478">
    <property type="entry name" value="ENDO3c"/>
    <property type="match status" value="1"/>
</dbReference>
<evidence type="ECO:0000313" key="2">
    <source>
        <dbReference type="EMBL" id="MFD3263777.1"/>
    </source>
</evidence>
<dbReference type="PANTHER" id="PTHR47203:SF1">
    <property type="entry name" value="HYPOTHETICAL BASE EXCISION DNA REPAIR PROTEIN (EUROFUNG)"/>
    <property type="match status" value="1"/>
</dbReference>
<dbReference type="InterPro" id="IPR003265">
    <property type="entry name" value="HhH-GPD_domain"/>
</dbReference>
<dbReference type="PANTHER" id="PTHR47203">
    <property type="match status" value="1"/>
</dbReference>
<dbReference type="EMBL" id="JAOTJD010000010">
    <property type="protein sequence ID" value="MFD3263777.1"/>
    <property type="molecule type" value="Genomic_DNA"/>
</dbReference>
<dbReference type="InterPro" id="IPR011257">
    <property type="entry name" value="DNA_glycosylase"/>
</dbReference>
<evidence type="ECO:0000259" key="1">
    <source>
        <dbReference type="SMART" id="SM00478"/>
    </source>
</evidence>
<reference evidence="2 3" key="1">
    <citation type="submission" date="2022-09" db="EMBL/GenBank/DDBJ databases">
        <title>New species of Phenylobacterium.</title>
        <authorList>
            <person name="Mieszkin S."/>
        </authorList>
    </citation>
    <scope>NUCLEOTIDE SEQUENCE [LARGE SCALE GENOMIC DNA]</scope>
    <source>
        <strain evidence="2 3">HK31-G</strain>
    </source>
</reference>
<dbReference type="Pfam" id="PF00730">
    <property type="entry name" value="HhH-GPD"/>
    <property type="match status" value="1"/>
</dbReference>
<protein>
    <submittedName>
        <fullName evidence="2">Endonuclease III</fullName>
    </submittedName>
</protein>
<organism evidence="2 3">
    <name type="scientific">Phenylobacterium ferrooxidans</name>
    <dbReference type="NCBI Taxonomy" id="2982689"/>
    <lineage>
        <taxon>Bacteria</taxon>
        <taxon>Pseudomonadati</taxon>
        <taxon>Pseudomonadota</taxon>
        <taxon>Alphaproteobacteria</taxon>
        <taxon>Caulobacterales</taxon>
        <taxon>Caulobacteraceae</taxon>
        <taxon>Phenylobacterium</taxon>
    </lineage>
</organism>
<dbReference type="Gene3D" id="1.10.340.30">
    <property type="entry name" value="Hypothetical protein, domain 2"/>
    <property type="match status" value="1"/>
</dbReference>
<keyword evidence="3" id="KW-1185">Reference proteome</keyword>
<comment type="caution">
    <text evidence="2">The sequence shown here is derived from an EMBL/GenBank/DDBJ whole genome shotgun (WGS) entry which is preliminary data.</text>
</comment>
<dbReference type="PIRSF" id="PIRSF001435">
    <property type="entry name" value="Nth"/>
    <property type="match status" value="1"/>
</dbReference>
<feature type="domain" description="HhH-GPD" evidence="1">
    <location>
        <begin position="42"/>
        <end position="204"/>
    </location>
</feature>
<keyword evidence="2" id="KW-0378">Hydrolase</keyword>
<dbReference type="CDD" id="cd00056">
    <property type="entry name" value="ENDO3c"/>
    <property type="match status" value="1"/>
</dbReference>
<name>A0ABW6CL40_9CAUL</name>
<dbReference type="InterPro" id="IPR023170">
    <property type="entry name" value="HhH_base_excis_C"/>
</dbReference>
<dbReference type="Gene3D" id="1.10.1670.10">
    <property type="entry name" value="Helix-hairpin-Helix base-excision DNA repair enzymes (C-terminal)"/>
    <property type="match status" value="1"/>
</dbReference>
<gene>
    <name evidence="2" type="ORF">OCL97_07355</name>
</gene>
<keyword evidence="2" id="KW-0540">Nuclease</keyword>
<dbReference type="Proteomes" id="UP001598130">
    <property type="component" value="Unassembled WGS sequence"/>
</dbReference>